<sequence length="111" mass="12262">MPAMRAIIWSIRLLLFFLLFGFAIKNDHLATLNFYFGGQWQLPLVFVILLSFAAGALLGVTATLASLIRQRREISRLRRQLERAERDRSDSPASASAPASAPAGDSRLSTS</sequence>
<keyword evidence="4 6" id="KW-0472">Membrane</keyword>
<evidence type="ECO:0000256" key="5">
    <source>
        <dbReference type="SAM" id="MobiDB-lite"/>
    </source>
</evidence>
<evidence type="ECO:0000313" key="9">
    <source>
        <dbReference type="Proteomes" id="UP000241885"/>
    </source>
</evidence>
<dbReference type="KEGG" id="tak:Tharo_1213"/>
<feature type="domain" description="Lipopolysaccharide assembly protein A" evidence="7">
    <location>
        <begin position="25"/>
        <end position="87"/>
    </location>
</feature>
<dbReference type="Pfam" id="PF06305">
    <property type="entry name" value="LapA_dom"/>
    <property type="match status" value="1"/>
</dbReference>
<organism evidence="8 9">
    <name type="scientific">Thauera aromatica K172</name>
    <dbReference type="NCBI Taxonomy" id="44139"/>
    <lineage>
        <taxon>Bacteria</taxon>
        <taxon>Pseudomonadati</taxon>
        <taxon>Pseudomonadota</taxon>
        <taxon>Betaproteobacteria</taxon>
        <taxon>Rhodocyclales</taxon>
        <taxon>Zoogloeaceae</taxon>
        <taxon>Thauera</taxon>
    </lineage>
</organism>
<accession>A0A2R4BLQ0</accession>
<keyword evidence="3 6" id="KW-1133">Transmembrane helix</keyword>
<evidence type="ECO:0000256" key="2">
    <source>
        <dbReference type="ARBA" id="ARBA00022692"/>
    </source>
</evidence>
<keyword evidence="9" id="KW-1185">Reference proteome</keyword>
<feature type="region of interest" description="Disordered" evidence="5">
    <location>
        <begin position="79"/>
        <end position="111"/>
    </location>
</feature>
<evidence type="ECO:0000256" key="1">
    <source>
        <dbReference type="ARBA" id="ARBA00022475"/>
    </source>
</evidence>
<keyword evidence="2 6" id="KW-0812">Transmembrane</keyword>
<feature type="transmembrane region" description="Helical" evidence="6">
    <location>
        <begin position="44"/>
        <end position="68"/>
    </location>
</feature>
<dbReference type="AlphaFoldDB" id="A0A2R4BLQ0"/>
<feature type="compositionally biased region" description="Low complexity" evidence="5">
    <location>
        <begin position="91"/>
        <end position="111"/>
    </location>
</feature>
<keyword evidence="1" id="KW-1003">Cell membrane</keyword>
<reference evidence="8 9" key="1">
    <citation type="submission" date="2018-03" db="EMBL/GenBank/DDBJ databases">
        <title>Complete genome sequence of Thauera aromatica, a model organism for studying aromatic compound degradation under denitrifying conditions.</title>
        <authorList>
            <person name="Lo H.-Y."/>
            <person name="Goris T."/>
            <person name="Boll M."/>
            <person name="Mueller J.A."/>
        </authorList>
    </citation>
    <scope>NUCLEOTIDE SEQUENCE [LARGE SCALE GENOMIC DNA]</scope>
    <source>
        <strain evidence="8 9">K172</strain>
    </source>
</reference>
<evidence type="ECO:0000256" key="6">
    <source>
        <dbReference type="SAM" id="Phobius"/>
    </source>
</evidence>
<feature type="transmembrane region" description="Helical" evidence="6">
    <location>
        <begin position="7"/>
        <end position="24"/>
    </location>
</feature>
<evidence type="ECO:0000256" key="3">
    <source>
        <dbReference type="ARBA" id="ARBA00022989"/>
    </source>
</evidence>
<protein>
    <submittedName>
        <fullName evidence="8">Putative transmembrane protein</fullName>
    </submittedName>
</protein>
<dbReference type="InterPro" id="IPR010445">
    <property type="entry name" value="LapA_dom"/>
</dbReference>
<name>A0A2R4BLQ0_THAAR</name>
<gene>
    <name evidence="8" type="ORF">Tharo_1213</name>
</gene>
<dbReference type="Proteomes" id="UP000241885">
    <property type="component" value="Chromosome"/>
</dbReference>
<proteinExistence type="predicted"/>
<evidence type="ECO:0000259" key="7">
    <source>
        <dbReference type="Pfam" id="PF06305"/>
    </source>
</evidence>
<dbReference type="EMBL" id="CP028339">
    <property type="protein sequence ID" value="AVR88144.1"/>
    <property type="molecule type" value="Genomic_DNA"/>
</dbReference>
<evidence type="ECO:0000313" key="8">
    <source>
        <dbReference type="EMBL" id="AVR88144.1"/>
    </source>
</evidence>
<feature type="compositionally biased region" description="Basic and acidic residues" evidence="5">
    <location>
        <begin position="79"/>
        <end position="90"/>
    </location>
</feature>
<dbReference type="GO" id="GO:0005886">
    <property type="term" value="C:plasma membrane"/>
    <property type="evidence" value="ECO:0007669"/>
    <property type="project" value="InterPro"/>
</dbReference>
<evidence type="ECO:0000256" key="4">
    <source>
        <dbReference type="ARBA" id="ARBA00023136"/>
    </source>
</evidence>